<keyword evidence="1" id="KW-1133">Transmembrane helix</keyword>
<dbReference type="AlphaFoldDB" id="A0A0F6YI96"/>
<proteinExistence type="predicted"/>
<feature type="transmembrane region" description="Helical" evidence="1">
    <location>
        <begin position="756"/>
        <end position="778"/>
    </location>
</feature>
<dbReference type="KEGG" id="samy:DB32_001996"/>
<accession>A0A0F6YI96</accession>
<evidence type="ECO:0000313" key="2">
    <source>
        <dbReference type="EMBL" id="AKF04847.1"/>
    </source>
</evidence>
<keyword evidence="1" id="KW-0812">Transmembrane</keyword>
<name>A0A0F6YI96_9BACT</name>
<evidence type="ECO:0000256" key="1">
    <source>
        <dbReference type="SAM" id="Phobius"/>
    </source>
</evidence>
<keyword evidence="1" id="KW-0472">Membrane</keyword>
<dbReference type="Proteomes" id="UP000034883">
    <property type="component" value="Chromosome"/>
</dbReference>
<gene>
    <name evidence="2" type="ORF">DB32_001996</name>
</gene>
<keyword evidence="3" id="KW-1185">Reference proteome</keyword>
<dbReference type="STRING" id="927083.DB32_001996"/>
<protein>
    <submittedName>
        <fullName evidence="2">Uncharacterized protein</fullName>
    </submittedName>
</protein>
<reference evidence="2 3" key="1">
    <citation type="submission" date="2015-03" db="EMBL/GenBank/DDBJ databases">
        <title>Genome assembly of Sandaracinus amylolyticus DSM 53668.</title>
        <authorList>
            <person name="Sharma G."/>
            <person name="Subramanian S."/>
        </authorList>
    </citation>
    <scope>NUCLEOTIDE SEQUENCE [LARGE SCALE GENOMIC DNA]</scope>
    <source>
        <strain evidence="2 3">DSM 53668</strain>
    </source>
</reference>
<evidence type="ECO:0000313" key="3">
    <source>
        <dbReference type="Proteomes" id="UP000034883"/>
    </source>
</evidence>
<feature type="transmembrane region" description="Helical" evidence="1">
    <location>
        <begin position="732"/>
        <end position="750"/>
    </location>
</feature>
<sequence length="832" mass="90467">MTQIARVSAGAPNTLVGMPLSLVQLRIPPPPRETDSRTGRDPRDMARDFAESVRLEPVQSARVVIVPLVGGSASSSPRPDPARAIEATTDDRGSILLEDGVAPLFAPSEYLVFWTYHQEIYDEVIEALADPERATTVIRERAFQHFTFAPETAVGELELPLLGEHELPSQIAVLLASVRPGPMGIVRHRRRFGPRSSAVIVEQVDHHYALIDRSMPFVATYVAEFVMAYATALLASTAPEWALLAHVVRMIDIERRGLPPDIVGNPERSFARADVYAAYHQYALAAARSPDVDRRAFCQSLGSTITGGMGLAEAGARSVLAQSAGRAVHPSSIGETDHASGSARFTRDEIVIGPQFVDMFVHYFDFYRLAIRERAAGMTDISQRVIGDQERELDRLRAWCASLLETHVAEAPLWIRLWEHTRAADDAFEMWNRCSAVRLELGHHFYRRVASEIGEDGLFRRAMSAIASAADNGAQLFSASCEQFCRNIETIRDIRAADVGDFVRTFYGYHGAMTGQRLELPGLEQSRLIVDLAEGRVHIDSGTSRSLAFEFLTTGGDESWPRATSSAAPAEPTWHRYTGDERVRIVEHERYSLEHVPAALHGVVATAQIISTALAFQQVTTELSAQNVRTCVDLGQGVLGTMESAASFLAVIATRHHDYYEPVSRLLRMPGAHPSAALARAASGLGRVATVLGIGAMAYDGAMIFFSRSGDLQHALDRGDDVAALAARTRGGIYVVAAIVETGGLVAALAGASGPWLVIASAVLGLTVVAVDVVALLANGGADHLEELQSAYYDAKRAELFGGERETSLRNLQPRTLDRLRRLSTALRALGS</sequence>
<feature type="transmembrane region" description="Helical" evidence="1">
    <location>
        <begin position="684"/>
        <end position="706"/>
    </location>
</feature>
<dbReference type="EMBL" id="CP011125">
    <property type="protein sequence ID" value="AKF04847.1"/>
    <property type="molecule type" value="Genomic_DNA"/>
</dbReference>
<organism evidence="2 3">
    <name type="scientific">Sandaracinus amylolyticus</name>
    <dbReference type="NCBI Taxonomy" id="927083"/>
    <lineage>
        <taxon>Bacteria</taxon>
        <taxon>Pseudomonadati</taxon>
        <taxon>Myxococcota</taxon>
        <taxon>Polyangia</taxon>
        <taxon>Polyangiales</taxon>
        <taxon>Sandaracinaceae</taxon>
        <taxon>Sandaracinus</taxon>
    </lineage>
</organism>